<dbReference type="EMBL" id="LQNU01000042">
    <property type="protein sequence ID" value="KZE82853.1"/>
    <property type="molecule type" value="Genomic_DNA"/>
</dbReference>
<comment type="caution">
    <text evidence="1">The sequence shown here is derived from an EMBL/GenBank/DDBJ whole genome shotgun (WGS) entry which is preliminary data.</text>
</comment>
<dbReference type="OrthoDB" id="1450227at2"/>
<sequence>MQTNFPQIWDYYQRYGPSEYQHNLMANTYVERMKIVLKEYDNSYDDSIYEALAWSGLDGTEAYNKLSSEKKQQLENTIQKYRDDEKNKTTCNK</sequence>
<accession>A0A164A1X9</accession>
<name>A0A164A1X9_9FLAO</name>
<dbReference type="Proteomes" id="UP000076630">
    <property type="component" value="Unassembled WGS sequence"/>
</dbReference>
<evidence type="ECO:0000313" key="2">
    <source>
        <dbReference type="Proteomes" id="UP000076630"/>
    </source>
</evidence>
<dbReference type="AlphaFoldDB" id="A0A164A1X9"/>
<reference evidence="1 2" key="1">
    <citation type="submission" date="2016-01" db="EMBL/GenBank/DDBJ databases">
        <title>Whole genome sequencing of Myroides marinus L41.</title>
        <authorList>
            <person name="Hong K.W."/>
        </authorList>
    </citation>
    <scope>NUCLEOTIDE SEQUENCE [LARGE SCALE GENOMIC DNA]</scope>
    <source>
        <strain evidence="1 2">L41</strain>
    </source>
</reference>
<keyword evidence="2" id="KW-1185">Reference proteome</keyword>
<evidence type="ECO:0000313" key="1">
    <source>
        <dbReference type="EMBL" id="KZE82853.1"/>
    </source>
</evidence>
<gene>
    <name evidence="1" type="ORF">AV926_06350</name>
</gene>
<protein>
    <submittedName>
        <fullName evidence="1">Uncharacterized protein</fullName>
    </submittedName>
</protein>
<proteinExistence type="predicted"/>
<organism evidence="1 2">
    <name type="scientific">Myroides marinus</name>
    <dbReference type="NCBI Taxonomy" id="703342"/>
    <lineage>
        <taxon>Bacteria</taxon>
        <taxon>Pseudomonadati</taxon>
        <taxon>Bacteroidota</taxon>
        <taxon>Flavobacteriia</taxon>
        <taxon>Flavobacteriales</taxon>
        <taxon>Flavobacteriaceae</taxon>
        <taxon>Myroides</taxon>
    </lineage>
</organism>
<dbReference type="RefSeq" id="WP_038987611.1">
    <property type="nucleotide sequence ID" value="NZ_JWJO01000055.1"/>
</dbReference>